<dbReference type="PANTHER" id="PTHR23077">
    <property type="entry name" value="AAA-FAMILY ATPASE"/>
    <property type="match status" value="1"/>
</dbReference>
<dbReference type="Proteomes" id="UP001218034">
    <property type="component" value="Chromosome"/>
</dbReference>
<evidence type="ECO:0000259" key="6">
    <source>
        <dbReference type="SMART" id="SM01073"/>
    </source>
</evidence>
<dbReference type="InterPro" id="IPR005938">
    <property type="entry name" value="AAA_ATPase_CDC48"/>
</dbReference>
<evidence type="ECO:0000313" key="7">
    <source>
        <dbReference type="EMBL" id="WEL19105.1"/>
    </source>
</evidence>
<dbReference type="Pfam" id="PF02933">
    <property type="entry name" value="CDC48_2"/>
    <property type="match status" value="1"/>
</dbReference>
<dbReference type="InterPro" id="IPR009010">
    <property type="entry name" value="Asp_de-COase-like_dom_sf"/>
</dbReference>
<dbReference type="RefSeq" id="WP_347721977.1">
    <property type="nucleotide sequence ID" value="NZ_CP104395.1"/>
</dbReference>
<dbReference type="InterPro" id="IPR003593">
    <property type="entry name" value="AAA+_ATPase"/>
</dbReference>
<dbReference type="SUPFAM" id="SSF52540">
    <property type="entry name" value="P-loop containing nucleoside triphosphate hydrolases"/>
    <property type="match status" value="2"/>
</dbReference>
<dbReference type="Pfam" id="PF00004">
    <property type="entry name" value="AAA"/>
    <property type="match status" value="2"/>
</dbReference>
<sequence length="756" mass="83285">MTENEDVKLRVGEVPPNAQQDIGRGIIRIDSTVMEELEIAEGDAVTIEGGRKTVGRVARSYPADKGLGIARMDGYMRKNAGTSLGEKVTVQKAELKEADRVTLAPAEEGVVIQVSNPNIFKRALSGRAVTKGDIVVPGDGDGRKSVFDEMFDLDVDQFRFSFGETKLAVVNTKPNGPVKITENTEIEVKQQAVKGGSQEQQVQVPEVTYEDIGGLDSEIQQVREMIELPLKHPEVFQQLGIDAPSGVLLHGPPGTGKTLLAKAVANEADATFMSINGPEIMSKYYGESEKQLREKFEEAQDNSPAIIFIDEIDAIASKRGEAGGEVERRVVAQLLSLMDGLEERENVIVIAATNRVDAIDSALRRGGRFDREIEIGVPNRQGRKEILQIHTRNMPLTDEVELDSVADMTHGYVGADLEAVCKEAAMSVLRNVLPEIDLDDEIPSEIMEKLVVNQGALKEGIRKVQPSAMREVMVEVPKVSWEDVGGLHDTQEKLQEMVEWPQKYPERFKRMGIEVPKGILLYGLPGTGKTLLAKAVANEANANFISIKGPEIFSKYVGESEESIREVFKKARQVAPCILFIDEIDSIATRRGSRSDSGVGDRVVNQLLTELDGIESLEGVTVIAATNRPDLIDPALLRPGRIDRSIEVEVPDVEGRKKILDVHTGKMPLAEDIDLEKLSEDLEGYVGSDIEALCREAGMKALRGDPDSEEVTLEDFEEAMKEVKPTATEENIDHYKQMMQRMEEIDTSDKTPDYFG</sequence>
<dbReference type="InterPro" id="IPR027417">
    <property type="entry name" value="P-loop_NTPase"/>
</dbReference>
<evidence type="ECO:0000256" key="2">
    <source>
        <dbReference type="ARBA" id="ARBA00022741"/>
    </source>
</evidence>
<protein>
    <submittedName>
        <fullName evidence="7">ATPase of the AAA class, CDC48 family</fullName>
    </submittedName>
</protein>
<dbReference type="SUPFAM" id="SSF50692">
    <property type="entry name" value="ADC-like"/>
    <property type="match status" value="1"/>
</dbReference>
<keyword evidence="8" id="KW-1185">Reference proteome</keyword>
<dbReference type="Gene3D" id="1.10.8.60">
    <property type="match status" value="2"/>
</dbReference>
<dbReference type="InterPro" id="IPR004201">
    <property type="entry name" value="Cdc48_dom2"/>
</dbReference>
<dbReference type="InterPro" id="IPR003959">
    <property type="entry name" value="ATPase_AAA_core"/>
</dbReference>
<keyword evidence="3" id="KW-0067">ATP-binding</keyword>
<accession>A0ABY8CF36</accession>
<dbReference type="SMART" id="SM01073">
    <property type="entry name" value="CDC48_N"/>
    <property type="match status" value="1"/>
</dbReference>
<dbReference type="InterPro" id="IPR050168">
    <property type="entry name" value="AAA_ATPase_domain"/>
</dbReference>
<evidence type="ECO:0000313" key="8">
    <source>
        <dbReference type="Proteomes" id="UP001218034"/>
    </source>
</evidence>
<keyword evidence="2" id="KW-0547">Nucleotide-binding</keyword>
<dbReference type="InterPro" id="IPR003338">
    <property type="entry name" value="CDC4_N-term_subdom"/>
</dbReference>
<organism evidence="7 8">
    <name type="scientific">Candidatus Nanohalococcus occultus</name>
    <dbReference type="NCBI Taxonomy" id="2978047"/>
    <lineage>
        <taxon>Archaea</taxon>
        <taxon>Candidatus Nanohalarchaeota</taxon>
        <taxon>Candidatus Nanohalarchaeota incertae sedis</taxon>
        <taxon>Candidatus Nanohalococcus</taxon>
    </lineage>
</organism>
<evidence type="ECO:0000259" key="5">
    <source>
        <dbReference type="SMART" id="SM01072"/>
    </source>
</evidence>
<dbReference type="InterPro" id="IPR003960">
    <property type="entry name" value="ATPase_AAA_CS"/>
</dbReference>
<dbReference type="SMART" id="SM01072">
    <property type="entry name" value="CDC48_2"/>
    <property type="match status" value="1"/>
</dbReference>
<evidence type="ECO:0000256" key="3">
    <source>
        <dbReference type="ARBA" id="ARBA00022840"/>
    </source>
</evidence>
<reference evidence="7 8" key="1">
    <citation type="submission" date="2022-09" db="EMBL/GenBank/DDBJ databases">
        <title>Xylan utilization by haloarchaea-nanohaloarchaea associations.</title>
        <authorList>
            <person name="Yakimov M."/>
        </authorList>
    </citation>
    <scope>NUCLEOTIDE SEQUENCE [LARGE SCALE GENOMIC DNA]</scope>
    <source>
        <strain evidence="7 8">SVXNc</strain>
    </source>
</reference>
<dbReference type="CDD" id="cd19503">
    <property type="entry name" value="RecA-like_CDC48_NLV2_r1-like"/>
    <property type="match status" value="1"/>
</dbReference>
<dbReference type="SUPFAM" id="SSF54585">
    <property type="entry name" value="Cdc48 domain 2-like"/>
    <property type="match status" value="1"/>
</dbReference>
<evidence type="ECO:0000259" key="4">
    <source>
        <dbReference type="SMART" id="SM00382"/>
    </source>
</evidence>
<name>A0ABY8CF36_9ARCH</name>
<dbReference type="InterPro" id="IPR041569">
    <property type="entry name" value="AAA_lid_3"/>
</dbReference>
<dbReference type="NCBIfam" id="TIGR01243">
    <property type="entry name" value="CDC48"/>
    <property type="match status" value="1"/>
</dbReference>
<dbReference type="Pfam" id="PF17862">
    <property type="entry name" value="AAA_lid_3"/>
    <property type="match status" value="2"/>
</dbReference>
<dbReference type="Pfam" id="PF02359">
    <property type="entry name" value="CDC48_N"/>
    <property type="match status" value="1"/>
</dbReference>
<feature type="domain" description="AAA+ ATPase" evidence="4">
    <location>
        <begin position="515"/>
        <end position="652"/>
    </location>
</feature>
<dbReference type="GeneID" id="90589508"/>
<dbReference type="Gene3D" id="2.40.40.20">
    <property type="match status" value="1"/>
</dbReference>
<dbReference type="Gene3D" id="3.40.50.300">
    <property type="entry name" value="P-loop containing nucleotide triphosphate hydrolases"/>
    <property type="match status" value="2"/>
</dbReference>
<feature type="domain" description="CDC48 N-terminal subdomain" evidence="6">
    <location>
        <begin position="8"/>
        <end position="95"/>
    </location>
</feature>
<dbReference type="PROSITE" id="PS00674">
    <property type="entry name" value="AAA"/>
    <property type="match status" value="2"/>
</dbReference>
<dbReference type="Gene3D" id="3.10.330.10">
    <property type="match status" value="1"/>
</dbReference>
<gene>
    <name evidence="7" type="primary">cdc48</name>
    <name evidence="7" type="ORF">SVXNc_0073</name>
</gene>
<dbReference type="PANTHER" id="PTHR23077:SF171">
    <property type="entry name" value="NUCLEAR VALOSIN-CONTAINING PROTEIN-LIKE"/>
    <property type="match status" value="1"/>
</dbReference>
<comment type="similarity">
    <text evidence="1">Belongs to the AAA ATPase family. CDC48 subfamily.</text>
</comment>
<dbReference type="CDD" id="cd19511">
    <property type="entry name" value="RecA-like_CDC48_r2-like"/>
    <property type="match status" value="1"/>
</dbReference>
<feature type="domain" description="AAA+ ATPase" evidence="4">
    <location>
        <begin position="243"/>
        <end position="379"/>
    </location>
</feature>
<feature type="domain" description="CDC48" evidence="5">
    <location>
        <begin position="113"/>
        <end position="195"/>
    </location>
</feature>
<evidence type="ECO:0000256" key="1">
    <source>
        <dbReference type="ARBA" id="ARBA00009833"/>
    </source>
</evidence>
<dbReference type="SMART" id="SM00382">
    <property type="entry name" value="AAA"/>
    <property type="match status" value="2"/>
</dbReference>
<dbReference type="EMBL" id="CP104395">
    <property type="protein sequence ID" value="WEL19105.1"/>
    <property type="molecule type" value="Genomic_DNA"/>
</dbReference>
<dbReference type="InterPro" id="IPR029067">
    <property type="entry name" value="CDC48_domain_2-like_sf"/>
</dbReference>
<proteinExistence type="inferred from homology"/>